<dbReference type="AlphaFoldDB" id="A0A840CPE3"/>
<proteinExistence type="predicted"/>
<gene>
    <name evidence="2" type="ORF">GGR21_003801</name>
</gene>
<organism evidence="2 3">
    <name type="scientific">Dysgonomonas hofstadii</name>
    <dbReference type="NCBI Taxonomy" id="637886"/>
    <lineage>
        <taxon>Bacteria</taxon>
        <taxon>Pseudomonadati</taxon>
        <taxon>Bacteroidota</taxon>
        <taxon>Bacteroidia</taxon>
        <taxon>Bacteroidales</taxon>
        <taxon>Dysgonomonadaceae</taxon>
        <taxon>Dysgonomonas</taxon>
    </lineage>
</organism>
<evidence type="ECO:0000259" key="1">
    <source>
        <dbReference type="Pfam" id="PF13568"/>
    </source>
</evidence>
<dbReference type="EMBL" id="JACIEP010000018">
    <property type="protein sequence ID" value="MBB4037880.1"/>
    <property type="molecule type" value="Genomic_DNA"/>
</dbReference>
<dbReference type="Gene3D" id="2.40.160.20">
    <property type="match status" value="1"/>
</dbReference>
<comment type="caution">
    <text evidence="2">The sequence shown here is derived from an EMBL/GenBank/DDBJ whole genome shotgun (WGS) entry which is preliminary data.</text>
</comment>
<protein>
    <submittedName>
        <fullName evidence="2">Outer membrane protein W</fullName>
    </submittedName>
</protein>
<evidence type="ECO:0000313" key="2">
    <source>
        <dbReference type="EMBL" id="MBB4037880.1"/>
    </source>
</evidence>
<dbReference type="RefSeq" id="WP_183308721.1">
    <property type="nucleotide sequence ID" value="NZ_JACIEP010000018.1"/>
</dbReference>
<dbReference type="Pfam" id="PF13568">
    <property type="entry name" value="OMP_b-brl_2"/>
    <property type="match status" value="1"/>
</dbReference>
<dbReference type="InterPro" id="IPR011250">
    <property type="entry name" value="OMP/PagP_B-barrel"/>
</dbReference>
<dbReference type="InterPro" id="IPR025665">
    <property type="entry name" value="Beta-barrel_OMP_2"/>
</dbReference>
<sequence length="209" mass="23035">MKKIVLAFAIVMMAGITSVKAQGLMGFIKERVSIGVKAEANYSNFILSDMPDTKSEMGVGANFGPAIRINLSKHFAIQEDILFTYSTSEYTQNGVKDTYQYFGTEVPIYLVGQWRTFSGGRIYGGVGPYFGYGFNAKRKDSDLDLYKKVEGETPMKRMSYGAAAHVGYEFRFGLQINASYKIGANVLDTKSGDSKMCPQSVSLGIGYNF</sequence>
<keyword evidence="3" id="KW-1185">Reference proteome</keyword>
<dbReference type="Proteomes" id="UP000555103">
    <property type="component" value="Unassembled WGS sequence"/>
</dbReference>
<feature type="domain" description="Outer membrane protein beta-barrel" evidence="1">
    <location>
        <begin position="30"/>
        <end position="182"/>
    </location>
</feature>
<reference evidence="2 3" key="1">
    <citation type="submission" date="2020-08" db="EMBL/GenBank/DDBJ databases">
        <title>Genomic Encyclopedia of Type Strains, Phase IV (KMG-IV): sequencing the most valuable type-strain genomes for metagenomic binning, comparative biology and taxonomic classification.</title>
        <authorList>
            <person name="Goeker M."/>
        </authorList>
    </citation>
    <scope>NUCLEOTIDE SEQUENCE [LARGE SCALE GENOMIC DNA]</scope>
    <source>
        <strain evidence="2 3">DSM 104969</strain>
    </source>
</reference>
<name>A0A840CPE3_9BACT</name>
<dbReference type="SUPFAM" id="SSF56925">
    <property type="entry name" value="OMPA-like"/>
    <property type="match status" value="1"/>
</dbReference>
<accession>A0A840CPE3</accession>
<evidence type="ECO:0000313" key="3">
    <source>
        <dbReference type="Proteomes" id="UP000555103"/>
    </source>
</evidence>